<organism evidence="3">
    <name type="scientific">Gaeumannomyces tritici (strain R3-111a-1)</name>
    <name type="common">Wheat and barley take-all root rot fungus</name>
    <name type="synonym">Gaeumannomyces graminis var. tritici</name>
    <dbReference type="NCBI Taxonomy" id="644352"/>
    <lineage>
        <taxon>Eukaryota</taxon>
        <taxon>Fungi</taxon>
        <taxon>Dikarya</taxon>
        <taxon>Ascomycota</taxon>
        <taxon>Pezizomycotina</taxon>
        <taxon>Sordariomycetes</taxon>
        <taxon>Sordariomycetidae</taxon>
        <taxon>Magnaporthales</taxon>
        <taxon>Magnaporthaceae</taxon>
        <taxon>Gaeumannomyces</taxon>
    </lineage>
</organism>
<evidence type="ECO:0000256" key="1">
    <source>
        <dbReference type="ARBA" id="ARBA00022630"/>
    </source>
</evidence>
<dbReference type="FunCoup" id="J3P149">
    <property type="interactions" value="759"/>
</dbReference>
<evidence type="ECO:0000313" key="4">
    <source>
        <dbReference type="EnsemblFungi" id="EJT77334"/>
    </source>
</evidence>
<dbReference type="RefSeq" id="XP_009223334.1">
    <property type="nucleotide sequence ID" value="XM_009225070.1"/>
</dbReference>
<reference evidence="3" key="2">
    <citation type="submission" date="2010-07" db="EMBL/GenBank/DDBJ databases">
        <authorList>
            <consortium name="The Broad Institute Genome Sequencing Platform"/>
            <consortium name="Broad Institute Genome Sequencing Center for Infectious Disease"/>
            <person name="Ma L.-J."/>
            <person name="Dead R."/>
            <person name="Young S."/>
            <person name="Zeng Q."/>
            <person name="Koehrsen M."/>
            <person name="Alvarado L."/>
            <person name="Berlin A."/>
            <person name="Chapman S.B."/>
            <person name="Chen Z."/>
            <person name="Freedman E."/>
            <person name="Gellesch M."/>
            <person name="Goldberg J."/>
            <person name="Griggs A."/>
            <person name="Gujja S."/>
            <person name="Heilman E.R."/>
            <person name="Heiman D."/>
            <person name="Hepburn T."/>
            <person name="Howarth C."/>
            <person name="Jen D."/>
            <person name="Larson L."/>
            <person name="Mehta T."/>
            <person name="Neiman D."/>
            <person name="Pearson M."/>
            <person name="Roberts A."/>
            <person name="Saif S."/>
            <person name="Shea T."/>
            <person name="Shenoy N."/>
            <person name="Sisk P."/>
            <person name="Stolte C."/>
            <person name="Sykes S."/>
            <person name="Walk T."/>
            <person name="White J."/>
            <person name="Yandava C."/>
            <person name="Haas B."/>
            <person name="Nusbaum C."/>
            <person name="Birren B."/>
        </authorList>
    </citation>
    <scope>NUCLEOTIDE SEQUENCE</scope>
    <source>
        <strain evidence="3">R3-111a-1</strain>
    </source>
</reference>
<dbReference type="HOGENOM" id="CLU_012153_0_0_1"/>
<dbReference type="OrthoDB" id="276546at2759"/>
<gene>
    <name evidence="4" type="primary">20347704</name>
    <name evidence="3" type="ORF">GGTG_07246</name>
</gene>
<keyword evidence="1" id="KW-0285">Flavoprotein</keyword>
<dbReference type="Proteomes" id="UP000006039">
    <property type="component" value="Unassembled WGS sequence"/>
</dbReference>
<evidence type="ECO:0000313" key="5">
    <source>
        <dbReference type="Proteomes" id="UP000006039"/>
    </source>
</evidence>
<dbReference type="PANTHER" id="PTHR22893">
    <property type="entry name" value="NADH OXIDOREDUCTASE-RELATED"/>
    <property type="match status" value="1"/>
</dbReference>
<dbReference type="InterPro" id="IPR013785">
    <property type="entry name" value="Aldolase_TIM"/>
</dbReference>
<dbReference type="EnsemblFungi" id="EJT77334">
    <property type="protein sequence ID" value="EJT77334"/>
    <property type="gene ID" value="GGTG_07246"/>
</dbReference>
<dbReference type="InterPro" id="IPR045247">
    <property type="entry name" value="Oye-like"/>
</dbReference>
<protein>
    <recommendedName>
        <fullName evidence="2">NADH:flavin oxidoreductase/NADH oxidase N-terminal domain-containing protein</fullName>
    </recommendedName>
</protein>
<dbReference type="eggNOG" id="KOG0134">
    <property type="taxonomic scope" value="Eukaryota"/>
</dbReference>
<dbReference type="STRING" id="644352.J3P149"/>
<dbReference type="Gene3D" id="3.20.20.70">
    <property type="entry name" value="Aldolase class I"/>
    <property type="match status" value="1"/>
</dbReference>
<feature type="domain" description="NADH:flavin oxidoreductase/NADH oxidase N-terminal" evidence="2">
    <location>
        <begin position="3"/>
        <end position="342"/>
    </location>
</feature>
<dbReference type="CDD" id="cd02933">
    <property type="entry name" value="OYE_like_FMN"/>
    <property type="match status" value="1"/>
</dbReference>
<dbReference type="PANTHER" id="PTHR22893:SF91">
    <property type="entry name" value="NADPH DEHYDROGENASE 2-RELATED"/>
    <property type="match status" value="1"/>
</dbReference>
<dbReference type="InterPro" id="IPR001155">
    <property type="entry name" value="OxRdtase_FMN_N"/>
</dbReference>
<dbReference type="GO" id="GO:0003959">
    <property type="term" value="F:NADPH dehydrogenase activity"/>
    <property type="evidence" value="ECO:0007669"/>
    <property type="project" value="TreeGrafter"/>
</dbReference>
<dbReference type="SUPFAM" id="SSF51395">
    <property type="entry name" value="FMN-linked oxidoreductases"/>
    <property type="match status" value="1"/>
</dbReference>
<dbReference type="GeneID" id="20347704"/>
<reference evidence="3" key="3">
    <citation type="submission" date="2010-09" db="EMBL/GenBank/DDBJ databases">
        <title>Annotation of Gaeumannomyces graminis var. tritici R3-111a-1.</title>
        <authorList>
            <consortium name="The Broad Institute Genome Sequencing Platform"/>
            <person name="Ma L.-J."/>
            <person name="Dead R."/>
            <person name="Young S.K."/>
            <person name="Zeng Q."/>
            <person name="Gargeya S."/>
            <person name="Fitzgerald M."/>
            <person name="Haas B."/>
            <person name="Abouelleil A."/>
            <person name="Alvarado L."/>
            <person name="Arachchi H.M."/>
            <person name="Berlin A."/>
            <person name="Brown A."/>
            <person name="Chapman S.B."/>
            <person name="Chen Z."/>
            <person name="Dunbar C."/>
            <person name="Freedman E."/>
            <person name="Gearin G."/>
            <person name="Gellesch M."/>
            <person name="Goldberg J."/>
            <person name="Griggs A."/>
            <person name="Gujja S."/>
            <person name="Heiman D."/>
            <person name="Howarth C."/>
            <person name="Larson L."/>
            <person name="Lui A."/>
            <person name="MacDonald P.J.P."/>
            <person name="Mehta T."/>
            <person name="Montmayeur A."/>
            <person name="Murphy C."/>
            <person name="Neiman D."/>
            <person name="Pearson M."/>
            <person name="Priest M."/>
            <person name="Roberts A."/>
            <person name="Saif S."/>
            <person name="Shea T."/>
            <person name="Shenoy N."/>
            <person name="Sisk P."/>
            <person name="Stolte C."/>
            <person name="Sykes S."/>
            <person name="Yandava C."/>
            <person name="Wortman J."/>
            <person name="Nusbaum C."/>
            <person name="Birren B."/>
        </authorList>
    </citation>
    <scope>NUCLEOTIDE SEQUENCE</scope>
    <source>
        <strain evidence="3">R3-111a-1</strain>
    </source>
</reference>
<accession>J3P149</accession>
<name>J3P149_GAET3</name>
<evidence type="ECO:0000259" key="2">
    <source>
        <dbReference type="Pfam" id="PF00724"/>
    </source>
</evidence>
<reference evidence="4" key="4">
    <citation type="journal article" date="2015" name="G3 (Bethesda)">
        <title>Genome sequences of three phytopathogenic species of the Magnaporthaceae family of fungi.</title>
        <authorList>
            <person name="Okagaki L.H."/>
            <person name="Nunes C.C."/>
            <person name="Sailsbery J."/>
            <person name="Clay B."/>
            <person name="Brown D."/>
            <person name="John T."/>
            <person name="Oh Y."/>
            <person name="Young N."/>
            <person name="Fitzgerald M."/>
            <person name="Haas B.J."/>
            <person name="Zeng Q."/>
            <person name="Young S."/>
            <person name="Adiconis X."/>
            <person name="Fan L."/>
            <person name="Levin J.Z."/>
            <person name="Mitchell T.K."/>
            <person name="Okubara P.A."/>
            <person name="Farman M.L."/>
            <person name="Kohn L.M."/>
            <person name="Birren B."/>
            <person name="Ma L.-J."/>
            <person name="Dean R.A."/>
        </authorList>
    </citation>
    <scope>NUCLEOTIDE SEQUENCE</scope>
    <source>
        <strain evidence="4">R3-111a-1</strain>
    </source>
</reference>
<dbReference type="Pfam" id="PF00724">
    <property type="entry name" value="Oxidored_FMN"/>
    <property type="match status" value="1"/>
</dbReference>
<keyword evidence="5" id="KW-1185">Reference proteome</keyword>
<reference evidence="4" key="5">
    <citation type="submission" date="2018-04" db="UniProtKB">
        <authorList>
            <consortium name="EnsemblFungi"/>
        </authorList>
    </citation>
    <scope>IDENTIFICATION</scope>
    <source>
        <strain evidence="4">R3-111a-1</strain>
    </source>
</reference>
<sequence>MTKLFTPLKVGSSRLLNRVAMAPMTRFRADDDWVPIPAVADYYAQRAAVPGTLLITEGTVVSAANMGMDNVPGIWTDAQVAAWRKVVDAVHARGGVIFCQLWAHGRSGTNDVAKKLGHVVLAPSAIAIPDEGRAEVPREMTEAEIRQAIADYALAARNAVERAGFDGVEIHGANGYLLDQFLQDMSNKRTDAWGGSVEKRARFHVEVVKAVIDAVGADRTGLRLSPYSDYQGMLMEDPKPQFSYLLEQLRPLKLAYLHALEERADVAGQSEKQLDPVKNLDWMVKQWDNASPFIVTGDQNAKIARETVDERFKDLDVIVGLGRPFITNPDVVFRFEKELPLELSDDRASFYEAKSLVGFADYPYSSEYQASVGAN</sequence>
<dbReference type="EMBL" id="GL385397">
    <property type="protein sequence ID" value="EJT77334.1"/>
    <property type="molecule type" value="Genomic_DNA"/>
</dbReference>
<evidence type="ECO:0000313" key="3">
    <source>
        <dbReference type="EMBL" id="EJT77334.1"/>
    </source>
</evidence>
<dbReference type="GO" id="GO:0010181">
    <property type="term" value="F:FMN binding"/>
    <property type="evidence" value="ECO:0007669"/>
    <property type="project" value="InterPro"/>
</dbReference>
<reference evidence="5" key="1">
    <citation type="submission" date="2010-07" db="EMBL/GenBank/DDBJ databases">
        <title>The genome sequence of Gaeumannomyces graminis var. tritici strain R3-111a-1.</title>
        <authorList>
            <consortium name="The Broad Institute Genome Sequencing Platform"/>
            <person name="Ma L.-J."/>
            <person name="Dead R."/>
            <person name="Young S."/>
            <person name="Zeng Q."/>
            <person name="Koehrsen M."/>
            <person name="Alvarado L."/>
            <person name="Berlin A."/>
            <person name="Chapman S.B."/>
            <person name="Chen Z."/>
            <person name="Freedman E."/>
            <person name="Gellesch M."/>
            <person name="Goldberg J."/>
            <person name="Griggs A."/>
            <person name="Gujja S."/>
            <person name="Heilman E.R."/>
            <person name="Heiman D."/>
            <person name="Hepburn T."/>
            <person name="Howarth C."/>
            <person name="Jen D."/>
            <person name="Larson L."/>
            <person name="Mehta T."/>
            <person name="Neiman D."/>
            <person name="Pearson M."/>
            <person name="Roberts A."/>
            <person name="Saif S."/>
            <person name="Shea T."/>
            <person name="Shenoy N."/>
            <person name="Sisk P."/>
            <person name="Stolte C."/>
            <person name="Sykes S."/>
            <person name="Walk T."/>
            <person name="White J."/>
            <person name="Yandava C."/>
            <person name="Haas B."/>
            <person name="Nusbaum C."/>
            <person name="Birren B."/>
        </authorList>
    </citation>
    <scope>NUCLEOTIDE SEQUENCE [LARGE SCALE GENOMIC DNA]</scope>
    <source>
        <strain evidence="5">R3-111a-1</strain>
    </source>
</reference>
<dbReference type="FunFam" id="3.20.20.70:FF:000138">
    <property type="entry name" value="NADPH dehydrogenase 1"/>
    <property type="match status" value="1"/>
</dbReference>
<dbReference type="AlphaFoldDB" id="J3P149"/>
<proteinExistence type="predicted"/>
<dbReference type="VEuPathDB" id="FungiDB:GGTG_07246"/>